<reference evidence="2 3" key="1">
    <citation type="journal article" date="2013" name="Biodegradation">
        <title>Quantitative proteomic analysis of ibuprofen-degrading Patulibacter sp. strain I11.</title>
        <authorList>
            <person name="Almeida B."/>
            <person name="Kjeldal H."/>
            <person name="Lolas I."/>
            <person name="Knudsen A.D."/>
            <person name="Carvalho G."/>
            <person name="Nielsen K.L."/>
            <person name="Barreto Crespo M.T."/>
            <person name="Stensballe A."/>
            <person name="Nielsen J.L."/>
        </authorList>
    </citation>
    <scope>NUCLEOTIDE SEQUENCE [LARGE SCALE GENOMIC DNA]</scope>
    <source>
        <strain evidence="2 3">I11</strain>
    </source>
</reference>
<gene>
    <name evidence="2" type="ORF">PAI11_37460</name>
</gene>
<protein>
    <recommendedName>
        <fullName evidence="1">ADP ribosyltransferase domain-containing protein</fullName>
    </recommendedName>
</protein>
<dbReference type="AlphaFoldDB" id="H0EA72"/>
<dbReference type="InterPro" id="IPR003540">
    <property type="entry name" value="ADP-ribosyltransferase"/>
</dbReference>
<dbReference type="GO" id="GO:0005576">
    <property type="term" value="C:extracellular region"/>
    <property type="evidence" value="ECO:0007669"/>
    <property type="project" value="InterPro"/>
</dbReference>
<dbReference type="Proteomes" id="UP000005143">
    <property type="component" value="Unassembled WGS sequence"/>
</dbReference>
<accession>H0EA72</accession>
<proteinExistence type="predicted"/>
<dbReference type="Gene3D" id="3.90.176.10">
    <property type="entry name" value="Toxin ADP-ribosyltransferase, Chain A, domain 1"/>
    <property type="match status" value="1"/>
</dbReference>
<dbReference type="InterPro" id="IPR057369">
    <property type="entry name" value="VG15"/>
</dbReference>
<dbReference type="PROSITE" id="PS51996">
    <property type="entry name" value="TR_MART"/>
    <property type="match status" value="1"/>
</dbReference>
<dbReference type="OrthoDB" id="3267958at2"/>
<organism evidence="2 3">
    <name type="scientific">Patulibacter medicamentivorans</name>
    <dbReference type="NCBI Taxonomy" id="1097667"/>
    <lineage>
        <taxon>Bacteria</taxon>
        <taxon>Bacillati</taxon>
        <taxon>Actinomycetota</taxon>
        <taxon>Thermoleophilia</taxon>
        <taxon>Solirubrobacterales</taxon>
        <taxon>Patulibacteraceae</taxon>
        <taxon>Patulibacter</taxon>
    </lineage>
</organism>
<keyword evidence="3" id="KW-1185">Reference proteome</keyword>
<dbReference type="SUPFAM" id="SSF56399">
    <property type="entry name" value="ADP-ribosylation"/>
    <property type="match status" value="1"/>
</dbReference>
<feature type="domain" description="ADP ribosyltransferase" evidence="1">
    <location>
        <begin position="280"/>
        <end position="423"/>
    </location>
</feature>
<evidence type="ECO:0000313" key="3">
    <source>
        <dbReference type="Proteomes" id="UP000005143"/>
    </source>
</evidence>
<comment type="caution">
    <text evidence="2">The sequence shown here is derived from an EMBL/GenBank/DDBJ whole genome shotgun (WGS) entry which is preliminary data.</text>
</comment>
<dbReference type="RefSeq" id="WP_007578182.1">
    <property type="nucleotide sequence ID" value="NZ_AGUD01000292.1"/>
</dbReference>
<evidence type="ECO:0000259" key="1">
    <source>
        <dbReference type="Pfam" id="PF03496"/>
    </source>
</evidence>
<sequence>MSGPALRRATDAAQAAWDRDVGRVTARWAREIAQSDRREDAYAALSRMLEQQTRTAAQRGAVAVSQIVRAAGVDPVPDVPTVSVRPPRNLNRTIARDWLAADSAADPAAAREAALRRIIDLSLSDAWRDGMDSAMDADPAVTGWRRVSRAGCCGACLVLADTRVRALDERFPRHPHCRCIKEPVVRDVNEHDAGRATPQQRWDAMTTTEQDAMFAGHGGAAKADAIRSGLPLAELVTFRDRNVNVQQPLVEETTLAALARRVPLVRHDAITRYLDQHHAPTGDDADALRRYSTPALAAPVNDALRDLVPLSDEAAGLIADLDRAMTPLQRPVGGVFRGLATVGRWLVPAAEMQPGDILDDPGFTSVSLAAEISEAFAGDHDALLIQLHIPAGTPVAWVAPVSGAPEEQELLLARGGRIVLDEVDPTISPVFARATFYFDG</sequence>
<name>H0EA72_9ACTN</name>
<dbReference type="Pfam" id="PF03496">
    <property type="entry name" value="ADPrib_exo_Tox"/>
    <property type="match status" value="1"/>
</dbReference>
<evidence type="ECO:0000313" key="2">
    <source>
        <dbReference type="EMBL" id="EHN09412.1"/>
    </source>
</evidence>
<dbReference type="Pfam" id="PF25310">
    <property type="entry name" value="VG15"/>
    <property type="match status" value="1"/>
</dbReference>
<dbReference type="EMBL" id="AGUD01000292">
    <property type="protein sequence ID" value="EHN09412.1"/>
    <property type="molecule type" value="Genomic_DNA"/>
</dbReference>